<feature type="transmembrane region" description="Helical" evidence="5">
    <location>
        <begin position="60"/>
        <end position="79"/>
    </location>
</feature>
<keyword evidence="4 5" id="KW-0472">Membrane</keyword>
<evidence type="ECO:0000313" key="8">
    <source>
        <dbReference type="Proteomes" id="UP000298656"/>
    </source>
</evidence>
<feature type="transmembrane region" description="Helical" evidence="5">
    <location>
        <begin position="387"/>
        <end position="411"/>
    </location>
</feature>
<feature type="transmembrane region" description="Helical" evidence="5">
    <location>
        <begin position="116"/>
        <end position="137"/>
    </location>
</feature>
<proteinExistence type="predicted"/>
<sequence>MAVPSIDAGASTIDERPVGTLQRLVLALCALCMVIDGYDVQTMSYAAAALVKDWHVARSALGPAFGAGLLGMFAGSLALGSLADVVGRRPVLIAAMAWVAVCMGVTPLASSLGELTAIRFVAGIGMGAVVPNAIALAGEYSPARIRVTLLMVVSSGYIVGGVLGGAISAWVIPPFGWRGVFCAGALLTGGVTTVMLFSLPESLQFSLLKRSSNRHTHDLLRRLGLDQTSTAPTSRSSTSLQDRPRRPWAALLGEGRIACTLLLWFAYFANMLCAYFLATWIPVLMSGTGLSTGSAVLAGTALWLGGLAGNLVLGVLIDRRGFGPVMFCNFVAGGAAIAGISHFHEATPASTLAVAIAGFCVLGGQSGLNALAAALYPTHARGTGTGWASGVGRLGAVLGPVTGGFLVAHGANTQQTLLAAAVPTILAAASTGALGLLQGRCAKLMPVAREPELAVEGCAACHADRHA</sequence>
<feature type="transmembrane region" description="Helical" evidence="5">
    <location>
        <begin position="149"/>
        <end position="172"/>
    </location>
</feature>
<dbReference type="PROSITE" id="PS50850">
    <property type="entry name" value="MFS"/>
    <property type="match status" value="1"/>
</dbReference>
<dbReference type="Gene3D" id="1.20.1250.20">
    <property type="entry name" value="MFS general substrate transporter like domains"/>
    <property type="match status" value="1"/>
</dbReference>
<feature type="transmembrane region" description="Helical" evidence="5">
    <location>
        <begin position="349"/>
        <end position="375"/>
    </location>
</feature>
<evidence type="ECO:0000256" key="2">
    <source>
        <dbReference type="ARBA" id="ARBA00022692"/>
    </source>
</evidence>
<dbReference type="InterPro" id="IPR020846">
    <property type="entry name" value="MFS_dom"/>
</dbReference>
<dbReference type="PROSITE" id="PS00217">
    <property type="entry name" value="SUGAR_TRANSPORT_2"/>
    <property type="match status" value="1"/>
</dbReference>
<dbReference type="KEGG" id="tvl:FAZ95_15485"/>
<feature type="domain" description="Major facilitator superfamily (MFS) profile" evidence="6">
    <location>
        <begin position="25"/>
        <end position="439"/>
    </location>
</feature>
<evidence type="ECO:0000256" key="5">
    <source>
        <dbReference type="SAM" id="Phobius"/>
    </source>
</evidence>
<feature type="transmembrane region" description="Helical" evidence="5">
    <location>
        <begin position="295"/>
        <end position="317"/>
    </location>
</feature>
<dbReference type="CDD" id="cd17365">
    <property type="entry name" value="MFS_PcaK_like"/>
    <property type="match status" value="1"/>
</dbReference>
<dbReference type="Proteomes" id="UP000298656">
    <property type="component" value="Chromosome 1"/>
</dbReference>
<keyword evidence="2 5" id="KW-0812">Transmembrane</keyword>
<dbReference type="RefSeq" id="WP_137333254.1">
    <property type="nucleotide sequence ID" value="NZ_CP040077.1"/>
</dbReference>
<evidence type="ECO:0000256" key="3">
    <source>
        <dbReference type="ARBA" id="ARBA00022989"/>
    </source>
</evidence>
<organism evidence="7 8">
    <name type="scientific">Trinickia violacea</name>
    <dbReference type="NCBI Taxonomy" id="2571746"/>
    <lineage>
        <taxon>Bacteria</taxon>
        <taxon>Pseudomonadati</taxon>
        <taxon>Pseudomonadota</taxon>
        <taxon>Betaproteobacteria</taxon>
        <taxon>Burkholderiales</taxon>
        <taxon>Burkholderiaceae</taxon>
        <taxon>Trinickia</taxon>
    </lineage>
</organism>
<name>A0A4P8IQ51_9BURK</name>
<dbReference type="PANTHER" id="PTHR23508">
    <property type="entry name" value="CARBOXYLIC ACID TRANSPORTER PROTEIN HOMOLOG"/>
    <property type="match status" value="1"/>
</dbReference>
<dbReference type="EMBL" id="CP040077">
    <property type="protein sequence ID" value="QCP50436.1"/>
    <property type="molecule type" value="Genomic_DNA"/>
</dbReference>
<dbReference type="AlphaFoldDB" id="A0A4P8IQ51"/>
<dbReference type="OrthoDB" id="7066727at2"/>
<keyword evidence="3 5" id="KW-1133">Transmembrane helix</keyword>
<gene>
    <name evidence="7" type="ORF">FAZ95_15485</name>
</gene>
<evidence type="ECO:0000259" key="6">
    <source>
        <dbReference type="PROSITE" id="PS50850"/>
    </source>
</evidence>
<feature type="transmembrane region" description="Helical" evidence="5">
    <location>
        <begin position="91"/>
        <end position="110"/>
    </location>
</feature>
<feature type="transmembrane region" description="Helical" evidence="5">
    <location>
        <begin position="178"/>
        <end position="199"/>
    </location>
</feature>
<dbReference type="GO" id="GO:0005886">
    <property type="term" value="C:plasma membrane"/>
    <property type="evidence" value="ECO:0007669"/>
    <property type="project" value="TreeGrafter"/>
</dbReference>
<feature type="transmembrane region" description="Helical" evidence="5">
    <location>
        <begin position="324"/>
        <end position="343"/>
    </location>
</feature>
<keyword evidence="8" id="KW-1185">Reference proteome</keyword>
<dbReference type="Pfam" id="PF07690">
    <property type="entry name" value="MFS_1"/>
    <property type="match status" value="1"/>
</dbReference>
<evidence type="ECO:0000256" key="1">
    <source>
        <dbReference type="ARBA" id="ARBA00004141"/>
    </source>
</evidence>
<feature type="transmembrane region" description="Helical" evidence="5">
    <location>
        <begin position="261"/>
        <end position="283"/>
    </location>
</feature>
<feature type="transmembrane region" description="Helical" evidence="5">
    <location>
        <begin position="417"/>
        <end position="437"/>
    </location>
</feature>
<protein>
    <submittedName>
        <fullName evidence="7">MFS transporter</fullName>
    </submittedName>
</protein>
<dbReference type="SUPFAM" id="SSF103473">
    <property type="entry name" value="MFS general substrate transporter"/>
    <property type="match status" value="1"/>
</dbReference>
<dbReference type="GO" id="GO:0046943">
    <property type="term" value="F:carboxylic acid transmembrane transporter activity"/>
    <property type="evidence" value="ECO:0007669"/>
    <property type="project" value="TreeGrafter"/>
</dbReference>
<accession>A0A4P8IQ51</accession>
<dbReference type="InterPro" id="IPR011701">
    <property type="entry name" value="MFS"/>
</dbReference>
<evidence type="ECO:0000313" key="7">
    <source>
        <dbReference type="EMBL" id="QCP50436.1"/>
    </source>
</evidence>
<dbReference type="InterPro" id="IPR036259">
    <property type="entry name" value="MFS_trans_sf"/>
</dbReference>
<comment type="subcellular location">
    <subcellularLocation>
        <location evidence="1">Membrane</location>
        <topology evidence="1">Multi-pass membrane protein</topology>
    </subcellularLocation>
</comment>
<reference evidence="7 8" key="1">
    <citation type="submission" date="2019-05" db="EMBL/GenBank/DDBJ databases">
        <title>Burkholderia sp. DHOD12, isolated from subtropical forest soil.</title>
        <authorList>
            <person name="Gao Z.-H."/>
            <person name="Qiu L.-H."/>
        </authorList>
    </citation>
    <scope>NUCLEOTIDE SEQUENCE [LARGE SCALE GENOMIC DNA]</scope>
    <source>
        <strain evidence="7 8">DHOD12</strain>
    </source>
</reference>
<evidence type="ECO:0000256" key="4">
    <source>
        <dbReference type="ARBA" id="ARBA00023136"/>
    </source>
</evidence>
<dbReference type="PANTHER" id="PTHR23508:SF10">
    <property type="entry name" value="CARBOXYLIC ACID TRANSPORTER PROTEIN HOMOLOG"/>
    <property type="match status" value="1"/>
</dbReference>
<dbReference type="InterPro" id="IPR005829">
    <property type="entry name" value="Sugar_transporter_CS"/>
</dbReference>
<feature type="transmembrane region" description="Helical" evidence="5">
    <location>
        <begin position="21"/>
        <end position="40"/>
    </location>
</feature>